<comment type="subcellular location">
    <subcellularLocation>
        <location evidence="1">Cell membrane</location>
        <topology evidence="1">Multi-pass membrane protein</topology>
    </subcellularLocation>
</comment>
<reference evidence="8 9" key="1">
    <citation type="submission" date="2016-10" db="EMBL/GenBank/DDBJ databases">
        <authorList>
            <person name="de Groot N.N."/>
        </authorList>
    </citation>
    <scope>NUCLEOTIDE SEQUENCE [LARGE SCALE GENOMIC DNA]</scope>
    <source>
        <strain evidence="8 9">DSM 12271</strain>
    </source>
</reference>
<feature type="transmembrane region" description="Helical" evidence="6">
    <location>
        <begin position="292"/>
        <end position="312"/>
    </location>
</feature>
<dbReference type="GO" id="GO:0005886">
    <property type="term" value="C:plasma membrane"/>
    <property type="evidence" value="ECO:0007669"/>
    <property type="project" value="UniProtKB-SubCell"/>
</dbReference>
<feature type="transmembrane region" description="Helical" evidence="6">
    <location>
        <begin position="344"/>
        <end position="367"/>
    </location>
</feature>
<proteinExistence type="predicted"/>
<dbReference type="Pfam" id="PF12698">
    <property type="entry name" value="ABC2_membrane_3"/>
    <property type="match status" value="1"/>
</dbReference>
<dbReference type="PANTHER" id="PTHR30294:SF48">
    <property type="entry name" value="LINEARMYCIN RESISTANCE PERMEASE PROTEIN LNRM"/>
    <property type="match status" value="1"/>
</dbReference>
<dbReference type="InterPro" id="IPR013525">
    <property type="entry name" value="ABC2_TM"/>
</dbReference>
<dbReference type="InterPro" id="IPR051449">
    <property type="entry name" value="ABC-2_transporter_component"/>
</dbReference>
<evidence type="ECO:0000256" key="5">
    <source>
        <dbReference type="ARBA" id="ARBA00023136"/>
    </source>
</evidence>
<accession>A0A1I0V001</accession>
<evidence type="ECO:0000313" key="8">
    <source>
        <dbReference type="EMBL" id="SFA69645.1"/>
    </source>
</evidence>
<protein>
    <submittedName>
        <fullName evidence="8">ABC-2 type transport system permease protein</fullName>
    </submittedName>
</protein>
<dbReference type="Proteomes" id="UP000198619">
    <property type="component" value="Unassembled WGS sequence"/>
</dbReference>
<feature type="transmembrane region" description="Helical" evidence="6">
    <location>
        <begin position="223"/>
        <end position="245"/>
    </location>
</feature>
<gene>
    <name evidence="8" type="ORF">SAMN04488528_100154</name>
</gene>
<name>A0A1I0V001_9CLOT</name>
<evidence type="ECO:0000256" key="3">
    <source>
        <dbReference type="ARBA" id="ARBA00022692"/>
    </source>
</evidence>
<dbReference type="OrthoDB" id="1864035at2"/>
<keyword evidence="5 6" id="KW-0472">Membrane</keyword>
<feature type="transmembrane region" description="Helical" evidence="6">
    <location>
        <begin position="179"/>
        <end position="202"/>
    </location>
</feature>
<evidence type="ECO:0000313" key="9">
    <source>
        <dbReference type="Proteomes" id="UP000198619"/>
    </source>
</evidence>
<feature type="transmembrane region" description="Helical" evidence="6">
    <location>
        <begin position="21"/>
        <end position="43"/>
    </location>
</feature>
<evidence type="ECO:0000256" key="6">
    <source>
        <dbReference type="SAM" id="Phobius"/>
    </source>
</evidence>
<evidence type="ECO:0000256" key="1">
    <source>
        <dbReference type="ARBA" id="ARBA00004651"/>
    </source>
</evidence>
<dbReference type="EMBL" id="FOKI01000001">
    <property type="protein sequence ID" value="SFA69645.1"/>
    <property type="molecule type" value="Genomic_DNA"/>
</dbReference>
<dbReference type="STRING" id="84698.SAMN04488528_100154"/>
<keyword evidence="3 6" id="KW-0812">Transmembrane</keyword>
<evidence type="ECO:0000259" key="7">
    <source>
        <dbReference type="Pfam" id="PF12698"/>
    </source>
</evidence>
<evidence type="ECO:0000256" key="2">
    <source>
        <dbReference type="ARBA" id="ARBA00022475"/>
    </source>
</evidence>
<dbReference type="AlphaFoldDB" id="A0A1I0V001"/>
<evidence type="ECO:0000256" key="4">
    <source>
        <dbReference type="ARBA" id="ARBA00022989"/>
    </source>
</evidence>
<dbReference type="RefSeq" id="WP_090037510.1">
    <property type="nucleotide sequence ID" value="NZ_FOKI01000001.1"/>
</dbReference>
<keyword evidence="9" id="KW-1185">Reference proteome</keyword>
<feature type="domain" description="ABC-2 type transporter transmembrane" evidence="7">
    <location>
        <begin position="19"/>
        <end position="361"/>
    </location>
</feature>
<feature type="transmembrane region" description="Helical" evidence="6">
    <location>
        <begin position="257"/>
        <end position="280"/>
    </location>
</feature>
<sequence>MRFFSLVKKELIHNFRDKKAMFLMTIFPILLILILGMALSGTFSSSIMPSKIKVAYIGDSDKEIYKSFKEFTKEKTLNIEFEEIKDEETTKEMVSDGRYDGLIKFTDDDTIELFKNNIRELNGNLLKTVIQTFTDKSNVVNAVIKVNPSSVEDIINKPMPDNVKINEVKGSTKPTSRDYYAVTMFTMIILYSTNIGAFGVLGENLRKTYERIMASTVTPIEYLCSKVLGAFLITSFQVSIVYLFSRYVLNTNWGDRPYFILLISASLIFMAVSLGIGLSIGIKNPIVMSAGLNMTIPLFVFLAGGYIPLTIFNNKILNMVSNISPLKWTNDAIFRLIYNNDLSIVPIAIAVNLIIGLIFLSMPLIAFNRRDVV</sequence>
<dbReference type="PANTHER" id="PTHR30294">
    <property type="entry name" value="MEMBRANE COMPONENT OF ABC TRANSPORTER YHHJ-RELATED"/>
    <property type="match status" value="1"/>
</dbReference>
<dbReference type="NCBIfam" id="NF038293">
    <property type="entry name" value="permease_SagG"/>
    <property type="match status" value="1"/>
</dbReference>
<organism evidence="8 9">
    <name type="scientific">Clostridium frigidicarnis</name>
    <dbReference type="NCBI Taxonomy" id="84698"/>
    <lineage>
        <taxon>Bacteria</taxon>
        <taxon>Bacillati</taxon>
        <taxon>Bacillota</taxon>
        <taxon>Clostridia</taxon>
        <taxon>Eubacteriales</taxon>
        <taxon>Clostridiaceae</taxon>
        <taxon>Clostridium</taxon>
    </lineage>
</organism>
<keyword evidence="4 6" id="KW-1133">Transmembrane helix</keyword>
<keyword evidence="2" id="KW-1003">Cell membrane</keyword>
<dbReference type="GO" id="GO:0140359">
    <property type="term" value="F:ABC-type transporter activity"/>
    <property type="evidence" value="ECO:0007669"/>
    <property type="project" value="InterPro"/>
</dbReference>